<dbReference type="InterPro" id="IPR021096">
    <property type="entry name" value="Vibrio_phage_VSK_Orf152"/>
</dbReference>
<sequence>MDSKTLLAAYMRAKNFTQLKEVAAELGFSNPYISDLNSGKSQFTDELAIKLANEIGLDPAEVIISLAAARAKTPEMKAAWYDVLKKYCASTGTALALVLMANGSPNLAHEMTAHNLYYVKLSILVFCHPQPNCV</sequence>
<organism evidence="2 3">
    <name type="scientific">Aeromonas caviae</name>
    <name type="common">Aeromonas punctata</name>
    <dbReference type="NCBI Taxonomy" id="648"/>
    <lineage>
        <taxon>Bacteria</taxon>
        <taxon>Pseudomonadati</taxon>
        <taxon>Pseudomonadota</taxon>
        <taxon>Gammaproteobacteria</taxon>
        <taxon>Aeromonadales</taxon>
        <taxon>Aeromonadaceae</taxon>
        <taxon>Aeromonas</taxon>
    </lineage>
</organism>
<dbReference type="SMART" id="SM00530">
    <property type="entry name" value="HTH_XRE"/>
    <property type="match status" value="1"/>
</dbReference>
<accession>A0AAJ6CQS4</accession>
<gene>
    <name evidence="2" type="ORF">P5S46_10270</name>
</gene>
<name>A0AAJ6CQS4_AERCA</name>
<dbReference type="InterPro" id="IPR010982">
    <property type="entry name" value="Lambda_DNA-bd_dom_sf"/>
</dbReference>
<reference evidence="2" key="1">
    <citation type="submission" date="2023-03" db="EMBL/GenBank/DDBJ databases">
        <title>Aeromonas caviae strain AC1520.</title>
        <authorList>
            <person name="Xie T."/>
            <person name="Zhang Q."/>
            <person name="Deng J."/>
            <person name="Li X."/>
        </authorList>
    </citation>
    <scope>NUCLEOTIDE SEQUENCE</scope>
    <source>
        <strain evidence="2">AC1520</strain>
    </source>
</reference>
<dbReference type="GO" id="GO:0003677">
    <property type="term" value="F:DNA binding"/>
    <property type="evidence" value="ECO:0007669"/>
    <property type="project" value="InterPro"/>
</dbReference>
<feature type="domain" description="HTH cro/C1-type" evidence="1">
    <location>
        <begin position="7"/>
        <end position="62"/>
    </location>
</feature>
<protein>
    <submittedName>
        <fullName evidence="2">DUF3693 domain-containing protein</fullName>
    </submittedName>
</protein>
<dbReference type="Gene3D" id="1.10.260.40">
    <property type="entry name" value="lambda repressor-like DNA-binding domains"/>
    <property type="match status" value="1"/>
</dbReference>
<dbReference type="InterPro" id="IPR001387">
    <property type="entry name" value="Cro/C1-type_HTH"/>
</dbReference>
<dbReference type="Pfam" id="PF01381">
    <property type="entry name" value="HTH_3"/>
    <property type="match status" value="1"/>
</dbReference>
<dbReference type="AlphaFoldDB" id="A0AAJ6CQS4"/>
<evidence type="ECO:0000259" key="1">
    <source>
        <dbReference type="PROSITE" id="PS50943"/>
    </source>
</evidence>
<evidence type="ECO:0000313" key="2">
    <source>
        <dbReference type="EMBL" id="WFF99923.1"/>
    </source>
</evidence>
<dbReference type="SUPFAM" id="SSF47413">
    <property type="entry name" value="lambda repressor-like DNA-binding domains"/>
    <property type="match status" value="1"/>
</dbReference>
<dbReference type="EMBL" id="CP120942">
    <property type="protein sequence ID" value="WFF99923.1"/>
    <property type="molecule type" value="Genomic_DNA"/>
</dbReference>
<dbReference type="CDD" id="cd00093">
    <property type="entry name" value="HTH_XRE"/>
    <property type="match status" value="1"/>
</dbReference>
<proteinExistence type="predicted"/>
<dbReference type="Pfam" id="PF12472">
    <property type="entry name" value="DUF3693"/>
    <property type="match status" value="1"/>
</dbReference>
<dbReference type="PROSITE" id="PS50943">
    <property type="entry name" value="HTH_CROC1"/>
    <property type="match status" value="1"/>
</dbReference>
<dbReference type="Proteomes" id="UP001218423">
    <property type="component" value="Chromosome"/>
</dbReference>
<evidence type="ECO:0000313" key="3">
    <source>
        <dbReference type="Proteomes" id="UP001218423"/>
    </source>
</evidence>
<dbReference type="RefSeq" id="WP_277857077.1">
    <property type="nucleotide sequence ID" value="NZ_CP120942.1"/>
</dbReference>